<evidence type="ECO:0000259" key="1">
    <source>
        <dbReference type="Pfam" id="PF12697"/>
    </source>
</evidence>
<dbReference type="Proteomes" id="UP000028545">
    <property type="component" value="Unassembled WGS sequence"/>
</dbReference>
<dbReference type="PANTHER" id="PTHR43798:SF5">
    <property type="entry name" value="MONOACYLGLYCEROL LIPASE ABHD6"/>
    <property type="match status" value="1"/>
</dbReference>
<dbReference type="GO" id="GO:0016020">
    <property type="term" value="C:membrane"/>
    <property type="evidence" value="ECO:0007669"/>
    <property type="project" value="TreeGrafter"/>
</dbReference>
<dbReference type="InterPro" id="IPR050266">
    <property type="entry name" value="AB_hydrolase_sf"/>
</dbReference>
<sequence length="416" mass="46776">MSSPFIVKEHKVPGQHIREYPHALANSQNDVLYLAVKEYIPRDNQNPQPGDVTILGAHANGFPKELYEPLWEDLYRESKSHGFRIRSIIIADAAWQGQSGIMNADVVGNDPSWLDYTRDILQVVNHLRPPTPIIGVAHSFGGAAITNLAHFNPRLLTSLILLDPVISPYASTPGSLESSPAAHSLRRRETWPSREEAAKSFAKSPFYKSWDPRVLNAWVTHGLTDVDSSGASKEVTLTTTKHQEVFTFLRPTWKAFDERGERLVDKTLAPDLDLENNFPVYPFCRPEPSLTLSRMRNIRPSVFYVLGEKSNLSHPPSIASRLRQTGAGTGGSGGIQFGRVKQVMLPGLGHLVAMEAPGECARLGAEWIEKEVTRWREGEAREFEEWRGKRKEEKTMLTEEWAKYLKVQQRAPKAKI</sequence>
<feature type="domain" description="AB hydrolase-1" evidence="1">
    <location>
        <begin position="58"/>
        <end position="362"/>
    </location>
</feature>
<dbReference type="GO" id="GO:0047372">
    <property type="term" value="F:monoacylglycerol lipase activity"/>
    <property type="evidence" value="ECO:0007669"/>
    <property type="project" value="TreeGrafter"/>
</dbReference>
<dbReference type="RefSeq" id="XP_016639258.1">
    <property type="nucleotide sequence ID" value="XM_016790748.1"/>
</dbReference>
<dbReference type="VEuPathDB" id="FungiDB:SAPIO_CDS9319"/>
<protein>
    <recommendedName>
        <fullName evidence="1">AB hydrolase-1 domain-containing protein</fullName>
    </recommendedName>
</protein>
<dbReference type="PANTHER" id="PTHR43798">
    <property type="entry name" value="MONOACYLGLYCEROL LIPASE"/>
    <property type="match status" value="1"/>
</dbReference>
<name>A0A084FWJ7_PSEDA</name>
<dbReference type="KEGG" id="sapo:SAPIO_CDS9319"/>
<evidence type="ECO:0000313" key="2">
    <source>
        <dbReference type="EMBL" id="KEZ39459.1"/>
    </source>
</evidence>
<gene>
    <name evidence="2" type="ORF">SAPIO_CDS9319</name>
</gene>
<proteinExistence type="predicted"/>
<organism evidence="2 3">
    <name type="scientific">Pseudallescheria apiosperma</name>
    <name type="common">Scedosporium apiospermum</name>
    <dbReference type="NCBI Taxonomy" id="563466"/>
    <lineage>
        <taxon>Eukaryota</taxon>
        <taxon>Fungi</taxon>
        <taxon>Dikarya</taxon>
        <taxon>Ascomycota</taxon>
        <taxon>Pezizomycotina</taxon>
        <taxon>Sordariomycetes</taxon>
        <taxon>Hypocreomycetidae</taxon>
        <taxon>Microascales</taxon>
        <taxon>Microascaceae</taxon>
        <taxon>Scedosporium</taxon>
    </lineage>
</organism>
<dbReference type="OrthoDB" id="94039at2759"/>
<accession>A0A084FWJ7</accession>
<dbReference type="GeneID" id="27728391"/>
<dbReference type="SUPFAM" id="SSF53474">
    <property type="entry name" value="alpha/beta-Hydrolases"/>
    <property type="match status" value="1"/>
</dbReference>
<dbReference type="AlphaFoldDB" id="A0A084FWJ7"/>
<dbReference type="Gene3D" id="3.40.50.1820">
    <property type="entry name" value="alpha/beta hydrolase"/>
    <property type="match status" value="1"/>
</dbReference>
<dbReference type="InterPro" id="IPR029058">
    <property type="entry name" value="AB_hydrolase_fold"/>
</dbReference>
<comment type="caution">
    <text evidence="2">The sequence shown here is derived from an EMBL/GenBank/DDBJ whole genome shotgun (WGS) entry which is preliminary data.</text>
</comment>
<dbReference type="OMA" id="LHMINTF"/>
<dbReference type="InterPro" id="IPR000073">
    <property type="entry name" value="AB_hydrolase_1"/>
</dbReference>
<dbReference type="Pfam" id="PF12697">
    <property type="entry name" value="Abhydrolase_6"/>
    <property type="match status" value="1"/>
</dbReference>
<dbReference type="GO" id="GO:0046464">
    <property type="term" value="P:acylglycerol catabolic process"/>
    <property type="evidence" value="ECO:0007669"/>
    <property type="project" value="TreeGrafter"/>
</dbReference>
<reference evidence="2 3" key="1">
    <citation type="journal article" date="2014" name="Genome Announc.">
        <title>Draft genome sequence of the pathogenic fungus Scedosporium apiospermum.</title>
        <authorList>
            <person name="Vandeputte P."/>
            <person name="Ghamrawi S."/>
            <person name="Rechenmann M."/>
            <person name="Iltis A."/>
            <person name="Giraud S."/>
            <person name="Fleury M."/>
            <person name="Thornton C."/>
            <person name="Delhaes L."/>
            <person name="Meyer W."/>
            <person name="Papon N."/>
            <person name="Bouchara J.P."/>
        </authorList>
    </citation>
    <scope>NUCLEOTIDE SEQUENCE [LARGE SCALE GENOMIC DNA]</scope>
    <source>
        <strain evidence="2 3">IHEM 14462</strain>
    </source>
</reference>
<keyword evidence="3" id="KW-1185">Reference proteome</keyword>
<evidence type="ECO:0000313" key="3">
    <source>
        <dbReference type="Proteomes" id="UP000028545"/>
    </source>
</evidence>
<dbReference type="EMBL" id="JOWA01000143">
    <property type="protein sequence ID" value="KEZ39459.1"/>
    <property type="molecule type" value="Genomic_DNA"/>
</dbReference>
<dbReference type="HOGENOM" id="CLU_036837_0_0_1"/>